<gene>
    <name evidence="1" type="ORF">BV25DRAFT_757377</name>
</gene>
<protein>
    <submittedName>
        <fullName evidence="1">Uncharacterized protein</fullName>
    </submittedName>
</protein>
<evidence type="ECO:0000313" key="2">
    <source>
        <dbReference type="Proteomes" id="UP000814140"/>
    </source>
</evidence>
<comment type="caution">
    <text evidence="1">The sequence shown here is derived from an EMBL/GenBank/DDBJ whole genome shotgun (WGS) entry which is preliminary data.</text>
</comment>
<proteinExistence type="predicted"/>
<dbReference type="Proteomes" id="UP000814140">
    <property type="component" value="Unassembled WGS sequence"/>
</dbReference>
<accession>A0ACB8SY57</accession>
<name>A0ACB8SY57_9AGAM</name>
<sequence>MKALGKPRGATCLITEPVVCVGGAYSVYNPPCWHVRDTRPSNSHCLSIFRSACQENTLASLRPQVALSQLTTVRTAPTCYLELESSTLDWCIYGSSSYDNLGEPATPFDSPLSRLRVGIPSAFVPEWPREARRELA</sequence>
<keyword evidence="2" id="KW-1185">Reference proteome</keyword>
<reference evidence="1" key="1">
    <citation type="submission" date="2021-03" db="EMBL/GenBank/DDBJ databases">
        <authorList>
            <consortium name="DOE Joint Genome Institute"/>
            <person name="Ahrendt S."/>
            <person name="Looney B.P."/>
            <person name="Miyauchi S."/>
            <person name="Morin E."/>
            <person name="Drula E."/>
            <person name="Courty P.E."/>
            <person name="Chicoki N."/>
            <person name="Fauchery L."/>
            <person name="Kohler A."/>
            <person name="Kuo A."/>
            <person name="Labutti K."/>
            <person name="Pangilinan J."/>
            <person name="Lipzen A."/>
            <person name="Riley R."/>
            <person name="Andreopoulos W."/>
            <person name="He G."/>
            <person name="Johnson J."/>
            <person name="Barry K.W."/>
            <person name="Grigoriev I.V."/>
            <person name="Nagy L."/>
            <person name="Hibbett D."/>
            <person name="Henrissat B."/>
            <person name="Matheny P.B."/>
            <person name="Labbe J."/>
            <person name="Martin F."/>
        </authorList>
    </citation>
    <scope>NUCLEOTIDE SEQUENCE</scope>
    <source>
        <strain evidence="1">HHB10654</strain>
    </source>
</reference>
<reference evidence="1" key="2">
    <citation type="journal article" date="2022" name="New Phytol.">
        <title>Evolutionary transition to the ectomycorrhizal habit in the genomes of a hyperdiverse lineage of mushroom-forming fungi.</title>
        <authorList>
            <person name="Looney B."/>
            <person name="Miyauchi S."/>
            <person name="Morin E."/>
            <person name="Drula E."/>
            <person name="Courty P.E."/>
            <person name="Kohler A."/>
            <person name="Kuo A."/>
            <person name="LaButti K."/>
            <person name="Pangilinan J."/>
            <person name="Lipzen A."/>
            <person name="Riley R."/>
            <person name="Andreopoulos W."/>
            <person name="He G."/>
            <person name="Johnson J."/>
            <person name="Nolan M."/>
            <person name="Tritt A."/>
            <person name="Barry K.W."/>
            <person name="Grigoriev I.V."/>
            <person name="Nagy L.G."/>
            <person name="Hibbett D."/>
            <person name="Henrissat B."/>
            <person name="Matheny P.B."/>
            <person name="Labbe J."/>
            <person name="Martin F.M."/>
        </authorList>
    </citation>
    <scope>NUCLEOTIDE SEQUENCE</scope>
    <source>
        <strain evidence="1">HHB10654</strain>
    </source>
</reference>
<organism evidence="1 2">
    <name type="scientific">Artomyces pyxidatus</name>
    <dbReference type="NCBI Taxonomy" id="48021"/>
    <lineage>
        <taxon>Eukaryota</taxon>
        <taxon>Fungi</taxon>
        <taxon>Dikarya</taxon>
        <taxon>Basidiomycota</taxon>
        <taxon>Agaricomycotina</taxon>
        <taxon>Agaricomycetes</taxon>
        <taxon>Russulales</taxon>
        <taxon>Auriscalpiaceae</taxon>
        <taxon>Artomyces</taxon>
    </lineage>
</organism>
<evidence type="ECO:0000313" key="1">
    <source>
        <dbReference type="EMBL" id="KAI0061438.1"/>
    </source>
</evidence>
<dbReference type="EMBL" id="MU277212">
    <property type="protein sequence ID" value="KAI0061438.1"/>
    <property type="molecule type" value="Genomic_DNA"/>
</dbReference>